<accession>A0ABP8S254</accession>
<comment type="caution">
    <text evidence="1">The sequence shown here is derived from an EMBL/GenBank/DDBJ whole genome shotgun (WGS) entry which is preliminary data.</text>
</comment>
<dbReference type="EMBL" id="BAABGT010000102">
    <property type="protein sequence ID" value="GAA4557674.1"/>
    <property type="molecule type" value="Genomic_DNA"/>
</dbReference>
<protein>
    <submittedName>
        <fullName evidence="1">Uncharacterized protein</fullName>
    </submittedName>
</protein>
<reference evidence="2" key="1">
    <citation type="journal article" date="2019" name="Int. J. Syst. Evol. Microbiol.">
        <title>The Global Catalogue of Microorganisms (GCM) 10K type strain sequencing project: providing services to taxonomists for standard genome sequencing and annotation.</title>
        <authorList>
            <consortium name="The Broad Institute Genomics Platform"/>
            <consortium name="The Broad Institute Genome Sequencing Center for Infectious Disease"/>
            <person name="Wu L."/>
            <person name="Ma J."/>
        </authorList>
    </citation>
    <scope>NUCLEOTIDE SEQUENCE [LARGE SCALE GENOMIC DNA]</scope>
    <source>
        <strain evidence="2">JCM 17906</strain>
    </source>
</reference>
<gene>
    <name evidence="1" type="ORF">GCM10023175_62520</name>
</gene>
<sequence length="54" mass="5917">MRARHPFETVGPSRSLVRPGDTHVKNFGRALGKFSSGLIQALGILGGWNRGRTR</sequence>
<dbReference type="Proteomes" id="UP001501598">
    <property type="component" value="Unassembled WGS sequence"/>
</dbReference>
<evidence type="ECO:0000313" key="2">
    <source>
        <dbReference type="Proteomes" id="UP001501598"/>
    </source>
</evidence>
<evidence type="ECO:0000313" key="1">
    <source>
        <dbReference type="EMBL" id="GAA4557674.1"/>
    </source>
</evidence>
<name>A0ABP8S254_9PSEU</name>
<keyword evidence="2" id="KW-1185">Reference proteome</keyword>
<proteinExistence type="predicted"/>
<organism evidence="1 2">
    <name type="scientific">Pseudonocardia xishanensis</name>
    <dbReference type="NCBI Taxonomy" id="630995"/>
    <lineage>
        <taxon>Bacteria</taxon>
        <taxon>Bacillati</taxon>
        <taxon>Actinomycetota</taxon>
        <taxon>Actinomycetes</taxon>
        <taxon>Pseudonocardiales</taxon>
        <taxon>Pseudonocardiaceae</taxon>
        <taxon>Pseudonocardia</taxon>
    </lineage>
</organism>